<evidence type="ECO:0000256" key="1">
    <source>
        <dbReference type="SAM" id="MobiDB-lite"/>
    </source>
</evidence>
<dbReference type="OrthoDB" id="4840416at2759"/>
<dbReference type="Proteomes" id="UP000027238">
    <property type="component" value="Unassembled WGS sequence"/>
</dbReference>
<feature type="region of interest" description="Disordered" evidence="1">
    <location>
        <begin position="338"/>
        <end position="424"/>
    </location>
</feature>
<accession>A0A066XAX6</accession>
<feature type="region of interest" description="Disordered" evidence="1">
    <location>
        <begin position="194"/>
        <end position="213"/>
    </location>
</feature>
<feature type="region of interest" description="Disordered" evidence="1">
    <location>
        <begin position="248"/>
        <end position="284"/>
    </location>
</feature>
<name>A0A066XAX6_COLSU</name>
<gene>
    <name evidence="2" type="ORF">CSUB01_03255</name>
</gene>
<dbReference type="AlphaFoldDB" id="A0A066XAX6"/>
<feature type="compositionally biased region" description="Acidic residues" evidence="1">
    <location>
        <begin position="387"/>
        <end position="407"/>
    </location>
</feature>
<evidence type="ECO:0000313" key="2">
    <source>
        <dbReference type="EMBL" id="KDN66328.1"/>
    </source>
</evidence>
<proteinExistence type="predicted"/>
<feature type="region of interest" description="Disordered" evidence="1">
    <location>
        <begin position="1"/>
        <end position="51"/>
    </location>
</feature>
<dbReference type="HOGENOM" id="CLU_647248_0_0_1"/>
<feature type="compositionally biased region" description="Basic and acidic residues" evidence="1">
    <location>
        <begin position="194"/>
        <end position="205"/>
    </location>
</feature>
<evidence type="ECO:0000313" key="3">
    <source>
        <dbReference type="Proteomes" id="UP000027238"/>
    </source>
</evidence>
<protein>
    <submittedName>
        <fullName evidence="2">Uncharacterized protein</fullName>
    </submittedName>
</protein>
<sequence>MASEDINKGQESLRRPLWPAIHTMTQSSEKNSGEKKLTCDTQQQQPQTNTTSLLLEEECDDVFPPNTKQYIDEMKLNDGFKNQEYIESGRTDEECRQACLADLYEGPYVNIGRPILVPVSRLRRTELRGTNARIFNDSPVDLPFPAGFRRESPGAFVGSPAPDITRVLSTPIHLGSLSVGEALRSNKNIRLEKEENTGMDSDPHKSNPGAGNHLIFDASPQNLLALGINGKTIDSAQSSSVIDTDTIKCETAPSTPPPSSTHFQWEDGSYGTTPDRPRTAKTTPAAMCPYIDAEPEESPTPRLKMGRLRISSADDLDSGPAASSGSFGHYGGRAHSPHPYYFGSPVPHTPTKGKRARSDFEKTTTLSGRDVARERDILAHFAAAAKEEDEEEEKEEGEEDEDEEDEELTPKASVLNRHMDIDGE</sequence>
<reference evidence="3" key="1">
    <citation type="journal article" date="2014" name="Genome Announc.">
        <title>Draft genome sequence of Colletotrichum sublineola, a destructive pathogen of cultivated sorghum.</title>
        <authorList>
            <person name="Baroncelli R."/>
            <person name="Sanz-Martin J.M."/>
            <person name="Rech G.E."/>
            <person name="Sukno S.A."/>
            <person name="Thon M.R."/>
        </authorList>
    </citation>
    <scope>NUCLEOTIDE SEQUENCE [LARGE SCALE GENOMIC DNA]</scope>
    <source>
        <strain evidence="3">TX430BB</strain>
    </source>
</reference>
<dbReference type="eggNOG" id="ENOG502RR54">
    <property type="taxonomic scope" value="Eukaryota"/>
</dbReference>
<feature type="compositionally biased region" description="Basic and acidic residues" evidence="1">
    <location>
        <begin position="1"/>
        <end position="14"/>
    </location>
</feature>
<comment type="caution">
    <text evidence="2">The sequence shown here is derived from an EMBL/GenBank/DDBJ whole genome shotgun (WGS) entry which is preliminary data.</text>
</comment>
<keyword evidence="3" id="KW-1185">Reference proteome</keyword>
<organism evidence="2 3">
    <name type="scientific">Colletotrichum sublineola</name>
    <name type="common">Sorghum anthracnose fungus</name>
    <dbReference type="NCBI Taxonomy" id="1173701"/>
    <lineage>
        <taxon>Eukaryota</taxon>
        <taxon>Fungi</taxon>
        <taxon>Dikarya</taxon>
        <taxon>Ascomycota</taxon>
        <taxon>Pezizomycotina</taxon>
        <taxon>Sordariomycetes</taxon>
        <taxon>Hypocreomycetidae</taxon>
        <taxon>Glomerellales</taxon>
        <taxon>Glomerellaceae</taxon>
        <taxon>Colletotrichum</taxon>
        <taxon>Colletotrichum graminicola species complex</taxon>
    </lineage>
</organism>
<feature type="compositionally biased region" description="Low complexity" evidence="1">
    <location>
        <begin position="39"/>
        <end position="51"/>
    </location>
</feature>
<dbReference type="EMBL" id="JMSE01000945">
    <property type="protein sequence ID" value="KDN66328.1"/>
    <property type="molecule type" value="Genomic_DNA"/>
</dbReference>
<dbReference type="OMA" id="VNIGRPI"/>